<comment type="cofactor">
    <cofactor evidence="1">
        <name>Mg(2+)</name>
        <dbReference type="ChEBI" id="CHEBI:18420"/>
    </cofactor>
</comment>
<feature type="domain" description="Nudix hydrolase" evidence="3">
    <location>
        <begin position="20"/>
        <end position="150"/>
    </location>
</feature>
<dbReference type="InterPro" id="IPR000086">
    <property type="entry name" value="NUDIX_hydrolase_dom"/>
</dbReference>
<protein>
    <submittedName>
        <fullName evidence="4">Mutator mutT protein</fullName>
    </submittedName>
</protein>
<dbReference type="Pfam" id="PF00293">
    <property type="entry name" value="NUDIX"/>
    <property type="match status" value="1"/>
</dbReference>
<dbReference type="Proteomes" id="UP000051681">
    <property type="component" value="Unassembled WGS sequence"/>
</dbReference>
<dbReference type="RefSeq" id="WP_058319433.1">
    <property type="nucleotide sequence ID" value="NZ_JBMYKQ010000030.1"/>
</dbReference>
<dbReference type="AlphaFoldDB" id="A0A0P1GS63"/>
<evidence type="ECO:0000313" key="4">
    <source>
        <dbReference type="EMBL" id="CUH85378.1"/>
    </source>
</evidence>
<dbReference type="STRING" id="340021.TM5383_02608"/>
<evidence type="ECO:0000259" key="3">
    <source>
        <dbReference type="PROSITE" id="PS51462"/>
    </source>
</evidence>
<evidence type="ECO:0000256" key="1">
    <source>
        <dbReference type="ARBA" id="ARBA00001946"/>
    </source>
</evidence>
<keyword evidence="2" id="KW-0378">Hydrolase</keyword>
<evidence type="ECO:0000256" key="2">
    <source>
        <dbReference type="ARBA" id="ARBA00022801"/>
    </source>
</evidence>
<proteinExistence type="predicted"/>
<keyword evidence="5" id="KW-1185">Reference proteome</keyword>
<dbReference type="PANTHER" id="PTHR43046">
    <property type="entry name" value="GDP-MANNOSE MANNOSYL HYDROLASE"/>
    <property type="match status" value="1"/>
</dbReference>
<dbReference type="PROSITE" id="PS51462">
    <property type="entry name" value="NUDIX"/>
    <property type="match status" value="1"/>
</dbReference>
<gene>
    <name evidence="4" type="ORF">TM5383_02608</name>
</gene>
<organism evidence="4 5">
    <name type="scientific">Thalassovita mediterranea</name>
    <dbReference type="NCBI Taxonomy" id="340021"/>
    <lineage>
        <taxon>Bacteria</taxon>
        <taxon>Pseudomonadati</taxon>
        <taxon>Pseudomonadota</taxon>
        <taxon>Alphaproteobacteria</taxon>
        <taxon>Rhodobacterales</taxon>
        <taxon>Roseobacteraceae</taxon>
        <taxon>Thalassovita</taxon>
    </lineage>
</organism>
<dbReference type="SUPFAM" id="SSF55811">
    <property type="entry name" value="Nudix"/>
    <property type="match status" value="1"/>
</dbReference>
<dbReference type="InterPro" id="IPR015797">
    <property type="entry name" value="NUDIX_hydrolase-like_dom_sf"/>
</dbReference>
<dbReference type="Gene3D" id="3.90.79.10">
    <property type="entry name" value="Nucleoside Triphosphate Pyrophosphohydrolase"/>
    <property type="match status" value="1"/>
</dbReference>
<dbReference type="InterPro" id="IPR020476">
    <property type="entry name" value="Nudix_hydrolase"/>
</dbReference>
<dbReference type="PANTHER" id="PTHR43046:SF14">
    <property type="entry name" value="MUTT_NUDIX FAMILY PROTEIN"/>
    <property type="match status" value="1"/>
</dbReference>
<reference evidence="4 5" key="1">
    <citation type="submission" date="2015-09" db="EMBL/GenBank/DDBJ databases">
        <authorList>
            <consortium name="Swine Surveillance"/>
        </authorList>
    </citation>
    <scope>NUCLEOTIDE SEQUENCE [LARGE SCALE GENOMIC DNA]</scope>
    <source>
        <strain evidence="4 5">CECT 8383</strain>
    </source>
</reference>
<dbReference type="GO" id="GO:0016787">
    <property type="term" value="F:hydrolase activity"/>
    <property type="evidence" value="ECO:0007669"/>
    <property type="project" value="UniProtKB-KW"/>
</dbReference>
<sequence>MQLLDNGQAPMQAGWDQTDIAFKGANVILFVGDRLTVLLRDDKPTINWPNHWDLPGGLMEPGESPATCAIREVAEETAITLCRSDFTWARCFVREGELPTWFLAAHLQETRAAELSLGDEGQALERWPVDHFLRHPRAIPPFRDRLRIYLNDQNQQGG</sequence>
<dbReference type="PRINTS" id="PR00502">
    <property type="entry name" value="NUDIXFAMILY"/>
</dbReference>
<accession>A0A0P1GS63</accession>
<name>A0A0P1GS63_9RHOB</name>
<evidence type="ECO:0000313" key="5">
    <source>
        <dbReference type="Proteomes" id="UP000051681"/>
    </source>
</evidence>
<dbReference type="EMBL" id="CYSF01000012">
    <property type="protein sequence ID" value="CUH85378.1"/>
    <property type="molecule type" value="Genomic_DNA"/>
</dbReference>